<dbReference type="GO" id="GO:0032259">
    <property type="term" value="P:methylation"/>
    <property type="evidence" value="ECO:0007669"/>
    <property type="project" value="UniProtKB-KW"/>
</dbReference>
<gene>
    <name evidence="5 8" type="primary">prmC</name>
    <name evidence="8" type="ORF">DBX24_00700</name>
</gene>
<protein>
    <recommendedName>
        <fullName evidence="5">Release factor glutamine methyltransferase</fullName>
        <shortName evidence="5">RF MTase</shortName>
        <ecNumber evidence="5">2.1.1.297</ecNumber>
    </recommendedName>
    <alternativeName>
        <fullName evidence="5">N5-glutamine methyltransferase PrmC</fullName>
    </alternativeName>
    <alternativeName>
        <fullName evidence="5">Protein-(glutamine-N5) MTase PrmC</fullName>
    </alternativeName>
    <alternativeName>
        <fullName evidence="5">Protein-glutamine N-methyltransferase PrmC</fullName>
    </alternativeName>
</protein>
<dbReference type="InterPro" id="IPR019874">
    <property type="entry name" value="RF_methyltr_PrmC"/>
</dbReference>
<keyword evidence="2 5" id="KW-0808">Transferase</keyword>
<evidence type="ECO:0000259" key="6">
    <source>
        <dbReference type="Pfam" id="PF05175"/>
    </source>
</evidence>
<feature type="binding site" evidence="5">
    <location>
        <begin position="124"/>
        <end position="128"/>
    </location>
    <ligand>
        <name>S-adenosyl-L-methionine</name>
        <dbReference type="ChEBI" id="CHEBI:59789"/>
    </ligand>
</feature>
<dbReference type="OrthoDB" id="9800643at2"/>
<dbReference type="NCBIfam" id="TIGR00536">
    <property type="entry name" value="hemK_fam"/>
    <property type="match status" value="1"/>
</dbReference>
<accession>A0A6P1QUM2</accession>
<dbReference type="Pfam" id="PF17827">
    <property type="entry name" value="PrmC_N"/>
    <property type="match status" value="1"/>
</dbReference>
<feature type="binding site" evidence="5">
    <location>
        <position position="189"/>
    </location>
    <ligand>
        <name>S-adenosyl-L-methionine</name>
        <dbReference type="ChEBI" id="CHEBI:59789"/>
    </ligand>
</feature>
<dbReference type="InterPro" id="IPR004556">
    <property type="entry name" value="HemK-like"/>
</dbReference>
<proteinExistence type="inferred from homology"/>
<dbReference type="Gene3D" id="1.10.8.10">
    <property type="entry name" value="DNA helicase RuvA subunit, C-terminal domain"/>
    <property type="match status" value="1"/>
</dbReference>
<evidence type="ECO:0000256" key="5">
    <source>
        <dbReference type="HAMAP-Rule" id="MF_02126"/>
    </source>
</evidence>
<dbReference type="KEGG" id="bcad:DBX24_00700"/>
<dbReference type="Proteomes" id="UP000464318">
    <property type="component" value="Chromosome"/>
</dbReference>
<comment type="catalytic activity">
    <reaction evidence="4 5">
        <text>L-glutaminyl-[peptide chain release factor] + S-adenosyl-L-methionine = N(5)-methyl-L-glutaminyl-[peptide chain release factor] + S-adenosyl-L-homocysteine + H(+)</text>
        <dbReference type="Rhea" id="RHEA:42896"/>
        <dbReference type="Rhea" id="RHEA-COMP:10271"/>
        <dbReference type="Rhea" id="RHEA-COMP:10272"/>
        <dbReference type="ChEBI" id="CHEBI:15378"/>
        <dbReference type="ChEBI" id="CHEBI:30011"/>
        <dbReference type="ChEBI" id="CHEBI:57856"/>
        <dbReference type="ChEBI" id="CHEBI:59789"/>
        <dbReference type="ChEBI" id="CHEBI:61891"/>
        <dbReference type="EC" id="2.1.1.297"/>
    </reaction>
</comment>
<feature type="domain" description="Release factor glutamine methyltransferase N-terminal" evidence="7">
    <location>
        <begin position="27"/>
        <end position="76"/>
    </location>
</feature>
<name>A0A6P1QUM2_9FLAO</name>
<evidence type="ECO:0000313" key="8">
    <source>
        <dbReference type="EMBL" id="QHN64510.1"/>
    </source>
</evidence>
<dbReference type="AlphaFoldDB" id="A0A6P1QUM2"/>
<reference evidence="8 9" key="1">
    <citation type="submission" date="2018-04" db="EMBL/GenBank/DDBJ databases">
        <title>Characteristic and Complete Genome Sequencing of A Novel Member of Infective Endocarditis Causative Bacteria: Bergeyella cardium QL-PH.</title>
        <authorList>
            <person name="Pan H."/>
            <person name="Sun E."/>
            <person name="Zhang Y."/>
        </authorList>
    </citation>
    <scope>NUCLEOTIDE SEQUENCE [LARGE SCALE GENOMIC DNA]</scope>
    <source>
        <strain evidence="8 9">HPQL</strain>
    </source>
</reference>
<dbReference type="PANTHER" id="PTHR18895:SF74">
    <property type="entry name" value="MTRF1L RELEASE FACTOR GLUTAMINE METHYLTRANSFERASE"/>
    <property type="match status" value="1"/>
</dbReference>
<feature type="binding site" evidence="5">
    <location>
        <position position="147"/>
    </location>
    <ligand>
        <name>S-adenosyl-L-methionine</name>
        <dbReference type="ChEBI" id="CHEBI:59789"/>
    </ligand>
</feature>
<dbReference type="HAMAP" id="MF_02126">
    <property type="entry name" value="RF_methyltr_PrmC"/>
    <property type="match status" value="1"/>
</dbReference>
<dbReference type="InterPro" id="IPR007848">
    <property type="entry name" value="Small_mtfrase_dom"/>
</dbReference>
<dbReference type="Pfam" id="PF05175">
    <property type="entry name" value="MTS"/>
    <property type="match status" value="1"/>
</dbReference>
<comment type="similarity">
    <text evidence="5">Belongs to the protein N5-glutamine methyltransferase family. PrmC subfamily.</text>
</comment>
<evidence type="ECO:0000256" key="2">
    <source>
        <dbReference type="ARBA" id="ARBA00022679"/>
    </source>
</evidence>
<dbReference type="Gene3D" id="3.40.50.150">
    <property type="entry name" value="Vaccinia Virus protein VP39"/>
    <property type="match status" value="1"/>
</dbReference>
<dbReference type="RefSeq" id="WP_160223655.1">
    <property type="nucleotide sequence ID" value="NZ_CP029149.1"/>
</dbReference>
<organism evidence="8 9">
    <name type="scientific">Bergeyella cardium</name>
    <dbReference type="NCBI Taxonomy" id="1585976"/>
    <lineage>
        <taxon>Bacteria</taxon>
        <taxon>Pseudomonadati</taxon>
        <taxon>Bacteroidota</taxon>
        <taxon>Flavobacteriia</taxon>
        <taxon>Flavobacteriales</taxon>
        <taxon>Weeksellaceae</taxon>
        <taxon>Bergeyella</taxon>
    </lineage>
</organism>
<comment type="caution">
    <text evidence="5">Lacks conserved residue(s) required for the propagation of feature annotation.</text>
</comment>
<sequence>MTLTSLKNRYQTELLPLYTPTESAFILYLLVEKLLHWQRYEQRLHSDEELPQEIASQLKNHLDELKNHRPYQYVLGETHFFGLRFFVEEGVLIPRPETEELIELALKKIKEKFASRPLRILEIGTGSGIIPISLKKNLPNAEIFSIDISEKALQIAQKNALSNEVEVHFIQTDYLSTDFAEKFDVIISNPPYIAKEEAAEILPSVKNYEPRLALFSPTEDPLVFYRKIAQDATQILSEEGLIFLEINQKLGQETLELFHRFNAHLLSDLSNNHRFIIAEN</sequence>
<dbReference type="EMBL" id="CP029149">
    <property type="protein sequence ID" value="QHN64510.1"/>
    <property type="molecule type" value="Genomic_DNA"/>
</dbReference>
<evidence type="ECO:0000256" key="4">
    <source>
        <dbReference type="ARBA" id="ARBA00048391"/>
    </source>
</evidence>
<dbReference type="CDD" id="cd02440">
    <property type="entry name" value="AdoMet_MTases"/>
    <property type="match status" value="1"/>
</dbReference>
<dbReference type="NCBIfam" id="TIGR03534">
    <property type="entry name" value="RF_mod_PrmC"/>
    <property type="match status" value="1"/>
</dbReference>
<dbReference type="InterPro" id="IPR002052">
    <property type="entry name" value="DNA_methylase_N6_adenine_CS"/>
</dbReference>
<dbReference type="GO" id="GO:0003676">
    <property type="term" value="F:nucleic acid binding"/>
    <property type="evidence" value="ECO:0007669"/>
    <property type="project" value="InterPro"/>
</dbReference>
<feature type="binding site" evidence="5">
    <location>
        <begin position="189"/>
        <end position="192"/>
    </location>
    <ligand>
        <name>substrate</name>
    </ligand>
</feature>
<dbReference type="InterPro" id="IPR040758">
    <property type="entry name" value="PrmC_N"/>
</dbReference>
<evidence type="ECO:0000256" key="3">
    <source>
        <dbReference type="ARBA" id="ARBA00022691"/>
    </source>
</evidence>
<dbReference type="PANTHER" id="PTHR18895">
    <property type="entry name" value="HEMK METHYLTRANSFERASE"/>
    <property type="match status" value="1"/>
</dbReference>
<comment type="function">
    <text evidence="5">Methylates the class 1 translation termination release factors RF1/PrfA and RF2/PrfB on the glutamine residue of the universally conserved GGQ motif.</text>
</comment>
<feature type="domain" description="Methyltransferase small" evidence="6">
    <location>
        <begin position="116"/>
        <end position="197"/>
    </location>
</feature>
<dbReference type="GO" id="GO:0102559">
    <property type="term" value="F:peptide chain release factor N(5)-glutamine methyltransferase activity"/>
    <property type="evidence" value="ECO:0007669"/>
    <property type="project" value="UniProtKB-EC"/>
</dbReference>
<dbReference type="InterPro" id="IPR029063">
    <property type="entry name" value="SAM-dependent_MTases_sf"/>
</dbReference>
<dbReference type="SUPFAM" id="SSF53335">
    <property type="entry name" value="S-adenosyl-L-methionine-dependent methyltransferases"/>
    <property type="match status" value="1"/>
</dbReference>
<dbReference type="InterPro" id="IPR050320">
    <property type="entry name" value="N5-glutamine_MTase"/>
</dbReference>
<keyword evidence="9" id="KW-1185">Reference proteome</keyword>
<evidence type="ECO:0000259" key="7">
    <source>
        <dbReference type="Pfam" id="PF17827"/>
    </source>
</evidence>
<keyword evidence="1 5" id="KW-0489">Methyltransferase</keyword>
<keyword evidence="3 5" id="KW-0949">S-adenosyl-L-methionine</keyword>
<dbReference type="EC" id="2.1.1.297" evidence="5"/>
<dbReference type="PROSITE" id="PS00092">
    <property type="entry name" value="N6_MTASE"/>
    <property type="match status" value="1"/>
</dbReference>
<evidence type="ECO:0000313" key="9">
    <source>
        <dbReference type="Proteomes" id="UP000464318"/>
    </source>
</evidence>
<evidence type="ECO:0000256" key="1">
    <source>
        <dbReference type="ARBA" id="ARBA00022603"/>
    </source>
</evidence>